<dbReference type="PANTHER" id="PTHR30250:SF26">
    <property type="entry name" value="PSMA PROTEIN"/>
    <property type="match status" value="1"/>
</dbReference>
<feature type="transmembrane region" description="Helical" evidence="6">
    <location>
        <begin position="303"/>
        <end position="327"/>
    </location>
</feature>
<keyword evidence="4 6" id="KW-1133">Transmembrane helix</keyword>
<evidence type="ECO:0000256" key="1">
    <source>
        <dbReference type="ARBA" id="ARBA00004651"/>
    </source>
</evidence>
<feature type="transmembrane region" description="Helical" evidence="6">
    <location>
        <begin position="429"/>
        <end position="449"/>
    </location>
</feature>
<evidence type="ECO:0000256" key="3">
    <source>
        <dbReference type="ARBA" id="ARBA00022692"/>
    </source>
</evidence>
<dbReference type="Proteomes" id="UP000030377">
    <property type="component" value="Unassembled WGS sequence"/>
</dbReference>
<feature type="transmembrane region" description="Helical" evidence="6">
    <location>
        <begin position="42"/>
        <end position="64"/>
    </location>
</feature>
<feature type="transmembrane region" description="Helical" evidence="6">
    <location>
        <begin position="153"/>
        <end position="173"/>
    </location>
</feature>
<feature type="transmembrane region" description="Helical" evidence="6">
    <location>
        <begin position="179"/>
        <end position="197"/>
    </location>
</feature>
<dbReference type="InterPro" id="IPR050833">
    <property type="entry name" value="Poly_Biosynth_Transport"/>
</dbReference>
<evidence type="ECO:0000313" key="7">
    <source>
        <dbReference type="EMBL" id="KGT73635.1"/>
    </source>
</evidence>
<feature type="transmembrane region" description="Helical" evidence="6">
    <location>
        <begin position="333"/>
        <end position="355"/>
    </location>
</feature>
<dbReference type="GO" id="GO:0005886">
    <property type="term" value="C:plasma membrane"/>
    <property type="evidence" value="ECO:0007669"/>
    <property type="project" value="UniProtKB-SubCell"/>
</dbReference>
<comment type="subcellular location">
    <subcellularLocation>
        <location evidence="1">Cell membrane</location>
        <topology evidence="1">Multi-pass membrane protein</topology>
    </subcellularLocation>
</comment>
<gene>
    <name evidence="7" type="ORF">MA20_43305</name>
</gene>
<feature type="transmembrane region" description="Helical" evidence="6">
    <location>
        <begin position="121"/>
        <end position="141"/>
    </location>
</feature>
<feature type="transmembrane region" description="Helical" evidence="6">
    <location>
        <begin position="455"/>
        <end position="475"/>
    </location>
</feature>
<comment type="caution">
    <text evidence="7">The sequence shown here is derived from an EMBL/GenBank/DDBJ whole genome shotgun (WGS) entry which is preliminary data.</text>
</comment>
<evidence type="ECO:0000256" key="5">
    <source>
        <dbReference type="ARBA" id="ARBA00023136"/>
    </source>
</evidence>
<dbReference type="EMBL" id="JRPN01000043">
    <property type="protein sequence ID" value="KGT73635.1"/>
    <property type="molecule type" value="Genomic_DNA"/>
</dbReference>
<evidence type="ECO:0008006" key="9">
    <source>
        <dbReference type="Google" id="ProtNLM"/>
    </source>
</evidence>
<evidence type="ECO:0000256" key="4">
    <source>
        <dbReference type="ARBA" id="ARBA00022989"/>
    </source>
</evidence>
<dbReference type="Pfam" id="PF13440">
    <property type="entry name" value="Polysacc_synt_3"/>
    <property type="match status" value="1"/>
</dbReference>
<evidence type="ECO:0000313" key="8">
    <source>
        <dbReference type="Proteomes" id="UP000030377"/>
    </source>
</evidence>
<sequence>MRATVTRQAITSLADVVIQGVALAFLYGYLLRSLGSDQVGLWAVVFSIAAIGRGADLGLSRGLIRYLPLQTDDPRRSPDLVDSAVVGTLVLLAPLGLVSAAALWFLIPLSVQASVHEAQALVPWALVLLAIMTMGQVYLNALTAVFRTDQRSYANITATLVMLSATVSLVPVYGLLGVAWAQIIQHVVSIAVSALHLKRSLPGFRFVPRRAGRKDMRLLFAYGLKLHVAGLAMLVFEPATRIILARVETLDAVAYYDMASRLLQQARNLIVMANQVMSPYFARLSALSRVELLAAYRSALSMTLFFSLPTMAFLVVSAPLIAILWIGKSNDSFVVFVAVLSVGWTINILSAPSYFLATAAGYLSPVIVSHLLISVGSSVLAYAFSLLAGERGVVVGVTSGLVVGSVWCMRMVHANSLGGSEHLWRPSDLRFAILCVVAPIASLTFYFAMRASLGTSTSALAGLAGGTLVIGLAVLTNPSTRLIRDSLLPSLKRHGGTKAVDI</sequence>
<accession>A0A0A3XH57</accession>
<feature type="transmembrane region" description="Helical" evidence="6">
    <location>
        <begin position="85"/>
        <end position="109"/>
    </location>
</feature>
<evidence type="ECO:0000256" key="6">
    <source>
        <dbReference type="SAM" id="Phobius"/>
    </source>
</evidence>
<feature type="transmembrane region" description="Helical" evidence="6">
    <location>
        <begin position="12"/>
        <end position="30"/>
    </location>
</feature>
<protein>
    <recommendedName>
        <fullName evidence="9">Polysaccharide biosynthesis protein C-terminal domain-containing protein</fullName>
    </recommendedName>
</protein>
<keyword evidence="2" id="KW-1003">Cell membrane</keyword>
<keyword evidence="5 6" id="KW-0472">Membrane</keyword>
<feature type="transmembrane region" description="Helical" evidence="6">
    <location>
        <begin position="218"/>
        <end position="236"/>
    </location>
</feature>
<reference evidence="7 8" key="1">
    <citation type="submission" date="2014-09" db="EMBL/GenBank/DDBJ databases">
        <title>Draft genome of Bradyrhizobium japonicum Is-34.</title>
        <authorList>
            <person name="Tsurumaru H."/>
            <person name="Yamakawa T."/>
            <person name="Hashimoto S."/>
            <person name="Okizaki K."/>
            <person name="Kanesaki Y."/>
            <person name="Yoshikawa H."/>
            <person name="Yajima S."/>
        </authorList>
    </citation>
    <scope>NUCLEOTIDE SEQUENCE [LARGE SCALE GENOMIC DNA]</scope>
    <source>
        <strain evidence="7 8">Is-34</strain>
    </source>
</reference>
<feature type="transmembrane region" description="Helical" evidence="6">
    <location>
        <begin position="391"/>
        <end position="409"/>
    </location>
</feature>
<proteinExistence type="predicted"/>
<organism evidence="7 8">
    <name type="scientific">Bradyrhizobium japonicum</name>
    <dbReference type="NCBI Taxonomy" id="375"/>
    <lineage>
        <taxon>Bacteria</taxon>
        <taxon>Pseudomonadati</taxon>
        <taxon>Pseudomonadota</taxon>
        <taxon>Alphaproteobacteria</taxon>
        <taxon>Hyphomicrobiales</taxon>
        <taxon>Nitrobacteraceae</taxon>
        <taxon>Bradyrhizobium</taxon>
    </lineage>
</organism>
<keyword evidence="3 6" id="KW-0812">Transmembrane</keyword>
<dbReference type="AlphaFoldDB" id="A0A0A3XH57"/>
<dbReference type="PANTHER" id="PTHR30250">
    <property type="entry name" value="PST FAMILY PREDICTED COLANIC ACID TRANSPORTER"/>
    <property type="match status" value="1"/>
</dbReference>
<dbReference type="RefSeq" id="WP_041960552.1">
    <property type="nucleotide sequence ID" value="NZ_JRPN01000043.1"/>
</dbReference>
<evidence type="ECO:0000256" key="2">
    <source>
        <dbReference type="ARBA" id="ARBA00022475"/>
    </source>
</evidence>
<name>A0A0A3XH57_BRAJP</name>
<feature type="transmembrane region" description="Helical" evidence="6">
    <location>
        <begin position="362"/>
        <end position="385"/>
    </location>
</feature>